<reference evidence="2 3" key="1">
    <citation type="submission" date="2016-01" db="EMBL/GenBank/DDBJ databases">
        <authorList>
            <person name="Mitreva M."/>
            <person name="Pepin K.H."/>
            <person name="Mihindukulasuriya K.A."/>
            <person name="Fulton R."/>
            <person name="Fronick C."/>
            <person name="O'Laughlin M."/>
            <person name="Miner T."/>
            <person name="Herter B."/>
            <person name="Rosa B.A."/>
            <person name="Cordes M."/>
            <person name="Tomlinson C."/>
            <person name="Wollam A."/>
            <person name="Palsikar V.B."/>
            <person name="Mardis E.R."/>
            <person name="Wilson R.K."/>
        </authorList>
    </citation>
    <scope>NUCLEOTIDE SEQUENCE [LARGE SCALE GENOMIC DNA]</scope>
    <source>
        <strain evidence="2 3">DNF00696</strain>
    </source>
</reference>
<feature type="region of interest" description="Disordered" evidence="1">
    <location>
        <begin position="1"/>
        <end position="106"/>
    </location>
</feature>
<dbReference type="RefSeq" id="WP_060919948.1">
    <property type="nucleotide sequence ID" value="NZ_KQ960676.1"/>
</dbReference>
<dbReference type="AlphaFoldDB" id="A0AB34X1F7"/>
<organism evidence="2 3">
    <name type="scientific">Varibaculum cambriense</name>
    <dbReference type="NCBI Taxonomy" id="184870"/>
    <lineage>
        <taxon>Bacteria</taxon>
        <taxon>Bacillati</taxon>
        <taxon>Actinomycetota</taxon>
        <taxon>Actinomycetes</taxon>
        <taxon>Actinomycetales</taxon>
        <taxon>Actinomycetaceae</taxon>
        <taxon>Varibaculum</taxon>
    </lineage>
</organism>
<evidence type="ECO:0000313" key="2">
    <source>
        <dbReference type="EMBL" id="KXB81996.1"/>
    </source>
</evidence>
<gene>
    <name evidence="2" type="ORF">HMPREF1862_00059</name>
</gene>
<evidence type="ECO:0000256" key="1">
    <source>
        <dbReference type="SAM" id="MobiDB-lite"/>
    </source>
</evidence>
<name>A0AB34X1F7_9ACTO</name>
<dbReference type="EMBL" id="LSDN01000003">
    <property type="protein sequence ID" value="KXB81996.1"/>
    <property type="molecule type" value="Genomic_DNA"/>
</dbReference>
<dbReference type="Proteomes" id="UP000070572">
    <property type="component" value="Unassembled WGS sequence"/>
</dbReference>
<feature type="compositionally biased region" description="Polar residues" evidence="1">
    <location>
        <begin position="78"/>
        <end position="103"/>
    </location>
</feature>
<accession>A0AB34X1F7</accession>
<protein>
    <submittedName>
        <fullName evidence="2">Uncharacterized protein</fullName>
    </submittedName>
</protein>
<comment type="caution">
    <text evidence="2">The sequence shown here is derived from an EMBL/GenBank/DDBJ whole genome shotgun (WGS) entry which is preliminary data.</text>
</comment>
<feature type="compositionally biased region" description="Acidic residues" evidence="1">
    <location>
        <begin position="37"/>
        <end position="54"/>
    </location>
</feature>
<sequence>MSKVGTPGFSAGVAEQDFEELFGSGTTEQDFSGLFAESDESSFFDSLFDDDDEAPGFSAGVAEQYEAPGPDAGKADTTPGSNEVEQDSAEQNQAPGPGTSNAEQDFGGLFETAPKDYWLKHWAWDTRPDPIYTPFVKGSGTVFLTHKELKALKSSGFIGRVKGMAKPLEKESHEIIGYLDSRALDVAKVGSVLWGYKNITLGQLKALTYVPHIGRLLKYLFAHTMISIAPNPLGEAVSTAKDLTVIRARTPRRWMRRTKNIPATAFWRAYPLGRTGGVSTGVRHDIATTEFLLRGTSLFDAVIPEGICTMDMLLGTGAGARSDGTGVFSVTADGGFIADGRLVMVETTLTDNPERTHQKINRYLRLMNRAGLFDTPRFCLFLYGPNLAEAGASQHIARDGLYRQFKEIRKEWGEHPALDRVGMASWTDYFTEGYKATPDLENLNVKCVSGKEGSIKELCPPVENAGPLCARLKGLYMQPAQSRDETKDFGLTAACATRQGFRDIGVEFSNNLGLSPTIYSAPWG</sequence>
<evidence type="ECO:0000313" key="3">
    <source>
        <dbReference type="Proteomes" id="UP000070572"/>
    </source>
</evidence>
<proteinExistence type="predicted"/>